<dbReference type="AlphaFoldDB" id="A0A3B0SDM7"/>
<comment type="similarity">
    <text evidence="1">Belongs to the 4-hydroxybenzoyl-CoA thioesterase family.</text>
</comment>
<feature type="domain" description="Thioesterase" evidence="3">
    <location>
        <begin position="30"/>
        <end position="117"/>
    </location>
</feature>
<dbReference type="NCBIfam" id="TIGR02799">
    <property type="entry name" value="thio_ybgC"/>
    <property type="match status" value="1"/>
</dbReference>
<proteinExistence type="inferred from homology"/>
<evidence type="ECO:0000256" key="1">
    <source>
        <dbReference type="ARBA" id="ARBA00005953"/>
    </source>
</evidence>
<evidence type="ECO:0000259" key="3">
    <source>
        <dbReference type="Pfam" id="PF03061"/>
    </source>
</evidence>
<gene>
    <name evidence="4" type="ORF">MNBD_ALPHA01-923</name>
</gene>
<organism evidence="4">
    <name type="scientific">hydrothermal vent metagenome</name>
    <dbReference type="NCBI Taxonomy" id="652676"/>
    <lineage>
        <taxon>unclassified sequences</taxon>
        <taxon>metagenomes</taxon>
        <taxon>ecological metagenomes</taxon>
    </lineage>
</organism>
<accession>A0A3B0SDM7</accession>
<name>A0A3B0SDM7_9ZZZZ</name>
<dbReference type="InterPro" id="IPR050563">
    <property type="entry name" value="4-hydroxybenzoyl-CoA_TE"/>
</dbReference>
<keyword evidence="2" id="KW-0378">Hydrolase</keyword>
<evidence type="ECO:0000313" key="4">
    <source>
        <dbReference type="EMBL" id="VAW04145.1"/>
    </source>
</evidence>
<dbReference type="Pfam" id="PF03061">
    <property type="entry name" value="4HBT"/>
    <property type="match status" value="1"/>
</dbReference>
<dbReference type="Gene3D" id="3.10.129.10">
    <property type="entry name" value="Hotdog Thioesterase"/>
    <property type="match status" value="1"/>
</dbReference>
<dbReference type="GO" id="GO:0047617">
    <property type="term" value="F:fatty acyl-CoA hydrolase activity"/>
    <property type="evidence" value="ECO:0007669"/>
    <property type="project" value="TreeGrafter"/>
</dbReference>
<dbReference type="InterPro" id="IPR014166">
    <property type="entry name" value="Tol-Pal_acyl-CoA_thioesterase"/>
</dbReference>
<dbReference type="NCBIfam" id="TIGR00051">
    <property type="entry name" value="YbgC/FadM family acyl-CoA thioesterase"/>
    <property type="match status" value="1"/>
</dbReference>
<evidence type="ECO:0000256" key="2">
    <source>
        <dbReference type="ARBA" id="ARBA00022801"/>
    </source>
</evidence>
<dbReference type="EMBL" id="UOEJ01000184">
    <property type="protein sequence ID" value="VAW04145.1"/>
    <property type="molecule type" value="Genomic_DNA"/>
</dbReference>
<reference evidence="4" key="1">
    <citation type="submission" date="2018-06" db="EMBL/GenBank/DDBJ databases">
        <authorList>
            <person name="Zhirakovskaya E."/>
        </authorList>
    </citation>
    <scope>NUCLEOTIDE SEQUENCE</scope>
</reference>
<dbReference type="PANTHER" id="PTHR31793:SF37">
    <property type="entry name" value="ACYL-COA THIOESTER HYDROLASE YBGC"/>
    <property type="match status" value="1"/>
</dbReference>
<dbReference type="PANTHER" id="PTHR31793">
    <property type="entry name" value="4-HYDROXYBENZOYL-COA THIOESTERASE FAMILY MEMBER"/>
    <property type="match status" value="1"/>
</dbReference>
<dbReference type="InterPro" id="IPR006684">
    <property type="entry name" value="YbgC/YbaW"/>
</dbReference>
<dbReference type="FunFam" id="3.10.129.10:FF:000004">
    <property type="entry name" value="Tol-pal system-associated acyl-CoA thioesterase"/>
    <property type="match status" value="1"/>
</dbReference>
<dbReference type="InterPro" id="IPR029069">
    <property type="entry name" value="HotDog_dom_sf"/>
</dbReference>
<sequence length="155" mass="17676">MAEFSPHSGIIKDGEHILPLRVYYEDTDAGGVVYYANYLKYMERGRSDMLRKLGIDQGKMLEFLEPDDIKFVVIRSEVDYISPAKLDDEITVHSKLAKVGKASLIMEQEIRRSGETLAKGRIRAAALNEDNRPVRLPEKIIEKINEKINLIKEQG</sequence>
<dbReference type="PIRSF" id="PIRSF003230">
    <property type="entry name" value="YbgC"/>
    <property type="match status" value="1"/>
</dbReference>
<protein>
    <submittedName>
        <fullName evidence="4">Tol-Pal system-associated acyl-CoA thioesterase</fullName>
    </submittedName>
</protein>
<dbReference type="InterPro" id="IPR006683">
    <property type="entry name" value="Thioestr_dom"/>
</dbReference>
<dbReference type="SUPFAM" id="SSF54637">
    <property type="entry name" value="Thioesterase/thiol ester dehydrase-isomerase"/>
    <property type="match status" value="1"/>
</dbReference>
<dbReference type="CDD" id="cd00586">
    <property type="entry name" value="4HBT"/>
    <property type="match status" value="1"/>
</dbReference>